<evidence type="ECO:0000256" key="1">
    <source>
        <dbReference type="SAM" id="Phobius"/>
    </source>
</evidence>
<feature type="transmembrane region" description="Helical" evidence="1">
    <location>
        <begin position="105"/>
        <end position="124"/>
    </location>
</feature>
<dbReference type="EMBL" id="MT144088">
    <property type="protein sequence ID" value="QJA48515.1"/>
    <property type="molecule type" value="Genomic_DNA"/>
</dbReference>
<gene>
    <name evidence="2" type="ORF">TM448A00980_0008</name>
    <name evidence="3" type="ORF">TM448B00537_0029</name>
</gene>
<keyword evidence="1" id="KW-1133">Transmembrane helix</keyword>
<keyword evidence="1" id="KW-0472">Membrane</keyword>
<protein>
    <submittedName>
        <fullName evidence="2">Uncharacterized protein</fullName>
    </submittedName>
</protein>
<accession>A0A6H1ZML6</accession>
<keyword evidence="1" id="KW-0812">Transmembrane</keyword>
<evidence type="ECO:0000313" key="3">
    <source>
        <dbReference type="EMBL" id="QJH95809.1"/>
    </source>
</evidence>
<proteinExistence type="predicted"/>
<dbReference type="EMBL" id="MT144629">
    <property type="protein sequence ID" value="QJH95809.1"/>
    <property type="molecule type" value="Genomic_DNA"/>
</dbReference>
<dbReference type="AlphaFoldDB" id="A0A6H1ZML6"/>
<organism evidence="2">
    <name type="scientific">viral metagenome</name>
    <dbReference type="NCBI Taxonomy" id="1070528"/>
    <lineage>
        <taxon>unclassified sequences</taxon>
        <taxon>metagenomes</taxon>
        <taxon>organismal metagenomes</taxon>
    </lineage>
</organism>
<name>A0A6H1ZML6_9ZZZZ</name>
<sequence>MKKDQNNFSETKYIRDILTDMTAEMKTLREVFANFKIEFGRMSVLMEKLQENIHIFSQDHDIIINLDARLKELEKDGVDIKGKALKLDEVLKEKISEIRIDMSKFSVYAGIVATIIASIIGIFISKINF</sequence>
<evidence type="ECO:0000313" key="2">
    <source>
        <dbReference type="EMBL" id="QJA48515.1"/>
    </source>
</evidence>
<reference evidence="2" key="1">
    <citation type="submission" date="2020-03" db="EMBL/GenBank/DDBJ databases">
        <title>The deep terrestrial virosphere.</title>
        <authorList>
            <person name="Holmfeldt K."/>
            <person name="Nilsson E."/>
            <person name="Simone D."/>
            <person name="Lopez-Fernandez M."/>
            <person name="Wu X."/>
            <person name="de Brujin I."/>
            <person name="Lundin D."/>
            <person name="Andersson A."/>
            <person name="Bertilsson S."/>
            <person name="Dopson M."/>
        </authorList>
    </citation>
    <scope>NUCLEOTIDE SEQUENCE</scope>
    <source>
        <strain evidence="2">TM448A00980</strain>
        <strain evidence="3">TM448B00537</strain>
    </source>
</reference>